<name>A0A956RRM5_UNCEI</name>
<reference evidence="3" key="1">
    <citation type="submission" date="2020-04" db="EMBL/GenBank/DDBJ databases">
        <authorList>
            <person name="Zhang T."/>
        </authorList>
    </citation>
    <scope>NUCLEOTIDE SEQUENCE</scope>
    <source>
        <strain evidence="3">HKST-UBA01</strain>
    </source>
</reference>
<dbReference type="AlphaFoldDB" id="A0A956RRM5"/>
<protein>
    <recommendedName>
        <fullName evidence="5">LapA family protein</fullName>
    </recommendedName>
</protein>
<evidence type="ECO:0000256" key="1">
    <source>
        <dbReference type="SAM" id="Coils"/>
    </source>
</evidence>
<keyword evidence="2" id="KW-1133">Transmembrane helix</keyword>
<evidence type="ECO:0000313" key="4">
    <source>
        <dbReference type="Proteomes" id="UP000697710"/>
    </source>
</evidence>
<comment type="caution">
    <text evidence="3">The sequence shown here is derived from an EMBL/GenBank/DDBJ whole genome shotgun (WGS) entry which is preliminary data.</text>
</comment>
<reference evidence="3" key="2">
    <citation type="journal article" date="2021" name="Microbiome">
        <title>Successional dynamics and alternative stable states in a saline activated sludge microbial community over 9 years.</title>
        <authorList>
            <person name="Wang Y."/>
            <person name="Ye J."/>
            <person name="Ju F."/>
            <person name="Liu L."/>
            <person name="Boyd J.A."/>
            <person name="Deng Y."/>
            <person name="Parks D.H."/>
            <person name="Jiang X."/>
            <person name="Yin X."/>
            <person name="Woodcroft B.J."/>
            <person name="Tyson G.W."/>
            <person name="Hugenholtz P."/>
            <person name="Polz M.F."/>
            <person name="Zhang T."/>
        </authorList>
    </citation>
    <scope>NUCLEOTIDE SEQUENCE</scope>
    <source>
        <strain evidence="3">HKST-UBA01</strain>
    </source>
</reference>
<accession>A0A956RRM5</accession>
<feature type="transmembrane region" description="Helical" evidence="2">
    <location>
        <begin position="45"/>
        <end position="70"/>
    </location>
</feature>
<keyword evidence="1" id="KW-0175">Coiled coil</keyword>
<proteinExistence type="predicted"/>
<dbReference type="Proteomes" id="UP000697710">
    <property type="component" value="Unassembled WGS sequence"/>
</dbReference>
<organism evidence="3 4">
    <name type="scientific">Eiseniibacteriota bacterium</name>
    <dbReference type="NCBI Taxonomy" id="2212470"/>
    <lineage>
        <taxon>Bacteria</taxon>
        <taxon>Candidatus Eiseniibacteriota</taxon>
    </lineage>
</organism>
<dbReference type="EMBL" id="JAGQHR010000833">
    <property type="protein sequence ID" value="MCA9729762.1"/>
    <property type="molecule type" value="Genomic_DNA"/>
</dbReference>
<evidence type="ECO:0008006" key="5">
    <source>
        <dbReference type="Google" id="ProtNLM"/>
    </source>
</evidence>
<gene>
    <name evidence="3" type="ORF">KC729_18915</name>
</gene>
<evidence type="ECO:0000256" key="2">
    <source>
        <dbReference type="SAM" id="Phobius"/>
    </source>
</evidence>
<evidence type="ECO:0000313" key="3">
    <source>
        <dbReference type="EMBL" id="MCA9729762.1"/>
    </source>
</evidence>
<sequence length="114" mass="13045">MLMLSILKLVSLLGLMSVLIFIVIQNVQARVDVHLEPFALYERQPLALVMFCSYLAGLITFAVIHVFHVVRMKTQIARLRRENRRVGEELHQLRSITLEELPLEEDPALGPPKS</sequence>
<keyword evidence="2" id="KW-0812">Transmembrane</keyword>
<keyword evidence="2" id="KW-0472">Membrane</keyword>
<feature type="coiled-coil region" evidence="1">
    <location>
        <begin position="69"/>
        <end position="96"/>
    </location>
</feature>